<evidence type="ECO:0000313" key="2">
    <source>
        <dbReference type="Proteomes" id="UP000006241"/>
    </source>
</evidence>
<evidence type="ECO:0000313" key="1">
    <source>
        <dbReference type="EMBL" id="EEI93237.1"/>
    </source>
</evidence>
<sequence>MTQNVCGNPHQQFSICKISYPAIENSWRGANLRNVFGYL</sequence>
<dbReference type="AlphaFoldDB" id="C2FUZ3"/>
<gene>
    <name evidence="1" type="ORF">HMPREF0765_1149</name>
</gene>
<proteinExistence type="predicted"/>
<name>C2FUZ3_SPHSI</name>
<accession>C2FUZ3</accession>
<dbReference type="HOGENOM" id="CLU_3317187_0_0_10"/>
<dbReference type="Proteomes" id="UP000006241">
    <property type="component" value="Unassembled WGS sequence"/>
</dbReference>
<dbReference type="EMBL" id="ACHB01000028">
    <property type="protein sequence ID" value="EEI93237.1"/>
    <property type="molecule type" value="Genomic_DNA"/>
</dbReference>
<protein>
    <submittedName>
        <fullName evidence="1">Uncharacterized protein</fullName>
    </submittedName>
</protein>
<reference evidence="1 2" key="1">
    <citation type="submission" date="2009-01" db="EMBL/GenBank/DDBJ databases">
        <authorList>
            <person name="Qin X."/>
            <person name="Bachman B."/>
            <person name="Battles P."/>
            <person name="Bell A."/>
            <person name="Bess C."/>
            <person name="Bickham C."/>
            <person name="Chaboub L."/>
            <person name="Chen D."/>
            <person name="Coyle M."/>
            <person name="Deiros D.R."/>
            <person name="Dinh H."/>
            <person name="Forbes L."/>
            <person name="Fowler G."/>
            <person name="Francisco L."/>
            <person name="Fu Q."/>
            <person name="Gubbala S."/>
            <person name="Hale W."/>
            <person name="Han Y."/>
            <person name="Hemphill L."/>
            <person name="Highlander S.K."/>
            <person name="Hirani K."/>
            <person name="Hogues M."/>
            <person name="Jackson L."/>
            <person name="Jakkamsetti A."/>
            <person name="Javaid M."/>
            <person name="Jiang H."/>
            <person name="Korchina V."/>
            <person name="Kovar C."/>
            <person name="Lara F."/>
            <person name="Lee S."/>
            <person name="Mata R."/>
            <person name="Mathew T."/>
            <person name="Moen C."/>
            <person name="Morales K."/>
            <person name="Munidasa M."/>
            <person name="Nazareth L."/>
            <person name="Ngo R."/>
            <person name="Nguyen L."/>
            <person name="Okwuonu G."/>
            <person name="Ongeri F."/>
            <person name="Patil S."/>
            <person name="Petrosino J."/>
            <person name="Pham C."/>
            <person name="Pham P."/>
            <person name="Pu L.-L."/>
            <person name="Puazo M."/>
            <person name="Raj R."/>
            <person name="Reid J."/>
            <person name="Rouhana J."/>
            <person name="Saada N."/>
            <person name="Shang Y."/>
            <person name="Simmons D."/>
            <person name="Thornton R."/>
            <person name="Warren J."/>
            <person name="Weissenberger G."/>
            <person name="Zhang J."/>
            <person name="Zhang L."/>
            <person name="Zhou C."/>
            <person name="Zhu D."/>
            <person name="Muzny D."/>
            <person name="Worley K."/>
            <person name="Gibbs R."/>
        </authorList>
    </citation>
    <scope>NUCLEOTIDE SEQUENCE [LARGE SCALE GENOMIC DNA]</scope>
    <source>
        <strain evidence="1 2">ATCC 33300</strain>
    </source>
</reference>
<organism evidence="1 2">
    <name type="scientific">Sphingobacterium spiritivorum ATCC 33300</name>
    <dbReference type="NCBI Taxonomy" id="525372"/>
    <lineage>
        <taxon>Bacteria</taxon>
        <taxon>Pseudomonadati</taxon>
        <taxon>Bacteroidota</taxon>
        <taxon>Sphingobacteriia</taxon>
        <taxon>Sphingobacteriales</taxon>
        <taxon>Sphingobacteriaceae</taxon>
        <taxon>Sphingobacterium</taxon>
    </lineage>
</organism>
<comment type="caution">
    <text evidence="1">The sequence shown here is derived from an EMBL/GenBank/DDBJ whole genome shotgun (WGS) entry which is preliminary data.</text>
</comment>